<dbReference type="GO" id="GO:0005783">
    <property type="term" value="C:endoplasmic reticulum"/>
    <property type="evidence" value="ECO:0007669"/>
    <property type="project" value="TreeGrafter"/>
</dbReference>
<evidence type="ECO:0000256" key="10">
    <source>
        <dbReference type="ARBA" id="ARBA00023136"/>
    </source>
</evidence>
<dbReference type="GO" id="GO:0005506">
    <property type="term" value="F:iron ion binding"/>
    <property type="evidence" value="ECO:0007669"/>
    <property type="project" value="InterPro"/>
</dbReference>
<evidence type="ECO:0000256" key="4">
    <source>
        <dbReference type="ARBA" id="ARBA00022617"/>
    </source>
</evidence>
<name>A0A5K7U6M8_MOMCH</name>
<evidence type="ECO:0000256" key="1">
    <source>
        <dbReference type="ARBA" id="ARBA00001971"/>
    </source>
</evidence>
<dbReference type="GO" id="GO:0016020">
    <property type="term" value="C:membrane"/>
    <property type="evidence" value="ECO:0007669"/>
    <property type="project" value="UniProtKB-SubCell"/>
</dbReference>
<comment type="cofactor">
    <cofactor evidence="1 11">
        <name>heme</name>
        <dbReference type="ChEBI" id="CHEBI:30413"/>
    </cofactor>
</comment>
<keyword evidence="8 12" id="KW-0560">Oxidoreductase</keyword>
<reference evidence="14" key="1">
    <citation type="journal article" date="2019" name="J. Biol. Chem.">
        <title>Allylic hydroxylation of triterpenoids by a plant cytochrome P450 triggers key chemical transformations that produce a variety of bitter compounds.</title>
        <authorList>
            <person name="Takase S."/>
            <person name="Kera K."/>
            <person name="Nagashima Y."/>
            <person name="Mannen K."/>
            <person name="Hosouchi T."/>
            <person name="Shinpo S."/>
            <person name="Kawashima M."/>
            <person name="Kotake Y."/>
            <person name="Yamada H."/>
            <person name="Saga Y."/>
            <person name="Otaka J."/>
            <person name="Araya H."/>
            <person name="Kotera M."/>
            <person name="Suzuki H."/>
            <person name="Kushiro T."/>
        </authorList>
    </citation>
    <scope>NUCLEOTIDE SEQUENCE</scope>
</reference>
<dbReference type="Gene3D" id="1.10.630.10">
    <property type="entry name" value="Cytochrome P450"/>
    <property type="match status" value="1"/>
</dbReference>
<keyword evidence="5 13" id="KW-0812">Transmembrane</keyword>
<keyword evidence="9 11" id="KW-0408">Iron</keyword>
<dbReference type="PRINTS" id="PR00385">
    <property type="entry name" value="P450"/>
</dbReference>
<dbReference type="PRINTS" id="PR00463">
    <property type="entry name" value="EP450I"/>
</dbReference>
<evidence type="ECO:0000256" key="13">
    <source>
        <dbReference type="SAM" id="Phobius"/>
    </source>
</evidence>
<evidence type="ECO:0000256" key="3">
    <source>
        <dbReference type="ARBA" id="ARBA00010617"/>
    </source>
</evidence>
<evidence type="ECO:0000256" key="2">
    <source>
        <dbReference type="ARBA" id="ARBA00004167"/>
    </source>
</evidence>
<dbReference type="SUPFAM" id="SSF48264">
    <property type="entry name" value="Cytochrome P450"/>
    <property type="match status" value="1"/>
</dbReference>
<keyword evidence="6 11" id="KW-0479">Metal-binding</keyword>
<dbReference type="InterPro" id="IPR002401">
    <property type="entry name" value="Cyt_P450_E_grp-I"/>
</dbReference>
<evidence type="ECO:0000256" key="9">
    <source>
        <dbReference type="ARBA" id="ARBA00023004"/>
    </source>
</evidence>
<dbReference type="GO" id="GO:0010268">
    <property type="term" value="P:brassinosteroid homeostasis"/>
    <property type="evidence" value="ECO:0007669"/>
    <property type="project" value="TreeGrafter"/>
</dbReference>
<sequence length="494" mass="56604">MEILNNFWALLGASIGLYFFVFGFLRNFNELWYFLRLGGKIYNALPPGHMGWPLLGSSLSFYKAFKIGGDPNSIINHLVSRYGRVRMYKSHLYGSPVIIVTDPEVCRRVYLDDERFKLSYPKSVNILQGDRSLLKIDYKIVHRLMAAPINGSEALSKYMGFIEEAVVKGLEEWGSVKGPVELLLEFKRLTFKVITGVFLGPAFTDSEIAQLENLYAEIGLAILSIFPYDLPGFSYRRALKARSKVENIVRPVIERRRRILEENEELEETCQMDAVIKATDKNGEKIFNDNAIICMLLGLLYAGYHTSAHGAQWTMVHVSENPDVYQKAKEEQEMIIKQRPSTQKGLNFKEIKQMKYATKVINEMLRLNNIVFTTFRVATTDVNVNGYIIPKGWAVPIWNRGVHMDPEIYQNPLEFDPSRWDNYVPKPGEFIPFGLGSRYCPGNELARLEICILLHHFLLGYRWERVNPKAPLSNIPVPAPVDNCLTKITKLQSY</sequence>
<dbReference type="GO" id="GO:0016125">
    <property type="term" value="P:sterol metabolic process"/>
    <property type="evidence" value="ECO:0007669"/>
    <property type="project" value="TreeGrafter"/>
</dbReference>
<comment type="similarity">
    <text evidence="3 12">Belongs to the cytochrome P450 family.</text>
</comment>
<dbReference type="GO" id="GO:0020037">
    <property type="term" value="F:heme binding"/>
    <property type="evidence" value="ECO:0007669"/>
    <property type="project" value="InterPro"/>
</dbReference>
<gene>
    <name evidence="14" type="primary">McCYP88L8</name>
</gene>
<keyword evidence="12 14" id="KW-0503">Monooxygenase</keyword>
<dbReference type="PROSITE" id="PS00086">
    <property type="entry name" value="CYTOCHROME_P450"/>
    <property type="match status" value="1"/>
</dbReference>
<feature type="transmembrane region" description="Helical" evidence="13">
    <location>
        <begin position="6"/>
        <end position="25"/>
    </location>
</feature>
<dbReference type="GO" id="GO:0016132">
    <property type="term" value="P:brassinosteroid biosynthetic process"/>
    <property type="evidence" value="ECO:0007669"/>
    <property type="project" value="TreeGrafter"/>
</dbReference>
<dbReference type="AlphaFoldDB" id="A0A5K7U6M8"/>
<comment type="subcellular location">
    <subcellularLocation>
        <location evidence="2">Membrane</location>
        <topology evidence="2">Single-pass membrane protein</topology>
    </subcellularLocation>
</comment>
<evidence type="ECO:0000256" key="8">
    <source>
        <dbReference type="ARBA" id="ARBA00023002"/>
    </source>
</evidence>
<accession>A0A5K7U6M8</accession>
<keyword evidence="7 13" id="KW-1133">Transmembrane helix</keyword>
<dbReference type="EMBL" id="LC456845">
    <property type="protein sequence ID" value="BBI21930.1"/>
    <property type="molecule type" value="mRNA"/>
</dbReference>
<keyword evidence="4 11" id="KW-0349">Heme</keyword>
<dbReference type="InterPro" id="IPR001128">
    <property type="entry name" value="Cyt_P450"/>
</dbReference>
<organism evidence="14">
    <name type="scientific">Momordica charantia</name>
    <name type="common">Bitter gourd</name>
    <name type="synonym">Balsam pear</name>
    <dbReference type="NCBI Taxonomy" id="3673"/>
    <lineage>
        <taxon>Eukaryota</taxon>
        <taxon>Viridiplantae</taxon>
        <taxon>Streptophyta</taxon>
        <taxon>Embryophyta</taxon>
        <taxon>Tracheophyta</taxon>
        <taxon>Spermatophyta</taxon>
        <taxon>Magnoliopsida</taxon>
        <taxon>eudicotyledons</taxon>
        <taxon>Gunneridae</taxon>
        <taxon>Pentapetalae</taxon>
        <taxon>rosids</taxon>
        <taxon>fabids</taxon>
        <taxon>Cucurbitales</taxon>
        <taxon>Cucurbitaceae</taxon>
        <taxon>Momordiceae</taxon>
        <taxon>Momordica</taxon>
    </lineage>
</organism>
<evidence type="ECO:0000256" key="12">
    <source>
        <dbReference type="RuleBase" id="RU000461"/>
    </source>
</evidence>
<proteinExistence type="evidence at transcript level"/>
<evidence type="ECO:0000313" key="14">
    <source>
        <dbReference type="EMBL" id="BBI21930.1"/>
    </source>
</evidence>
<dbReference type="PANTHER" id="PTHR24286">
    <property type="entry name" value="CYTOCHROME P450 26"/>
    <property type="match status" value="1"/>
</dbReference>
<evidence type="ECO:0000256" key="6">
    <source>
        <dbReference type="ARBA" id="ARBA00022723"/>
    </source>
</evidence>
<evidence type="ECO:0000256" key="7">
    <source>
        <dbReference type="ARBA" id="ARBA00022989"/>
    </source>
</evidence>
<protein>
    <submittedName>
        <fullName evidence="14">Cytochrome P450 monooxygenase</fullName>
    </submittedName>
</protein>
<keyword evidence="10 13" id="KW-0472">Membrane</keyword>
<dbReference type="GO" id="GO:0051777">
    <property type="term" value="F:ent-kaurenoic acid monooxygenase activity"/>
    <property type="evidence" value="ECO:0007669"/>
    <property type="project" value="TreeGrafter"/>
</dbReference>
<dbReference type="InterPro" id="IPR017972">
    <property type="entry name" value="Cyt_P450_CS"/>
</dbReference>
<dbReference type="Pfam" id="PF00067">
    <property type="entry name" value="p450"/>
    <property type="match status" value="1"/>
</dbReference>
<dbReference type="InterPro" id="IPR036396">
    <property type="entry name" value="Cyt_P450_sf"/>
</dbReference>
<evidence type="ECO:0000256" key="11">
    <source>
        <dbReference type="PIRSR" id="PIRSR602401-1"/>
    </source>
</evidence>
<feature type="binding site" description="axial binding residue" evidence="11">
    <location>
        <position position="440"/>
    </location>
    <ligand>
        <name>heme</name>
        <dbReference type="ChEBI" id="CHEBI:30413"/>
    </ligand>
    <ligandPart>
        <name>Fe</name>
        <dbReference type="ChEBI" id="CHEBI:18248"/>
    </ligandPart>
</feature>
<evidence type="ECO:0000256" key="5">
    <source>
        <dbReference type="ARBA" id="ARBA00022692"/>
    </source>
</evidence>
<dbReference type="PANTHER" id="PTHR24286:SF199">
    <property type="entry name" value="CYTOCHROME P450 88D6"/>
    <property type="match status" value="1"/>
</dbReference>